<sequence length="25" mass="3039">MARKPQREFWVLDLCSSSHLTRYTI</sequence>
<accession>A0A0E9SUZ3</accession>
<proteinExistence type="predicted"/>
<evidence type="ECO:0000313" key="1">
    <source>
        <dbReference type="EMBL" id="JAH44460.1"/>
    </source>
</evidence>
<dbReference type="EMBL" id="GBXM01064117">
    <property type="protein sequence ID" value="JAH44460.1"/>
    <property type="molecule type" value="Transcribed_RNA"/>
</dbReference>
<dbReference type="AlphaFoldDB" id="A0A0E9SUZ3"/>
<organism evidence="1">
    <name type="scientific">Anguilla anguilla</name>
    <name type="common">European freshwater eel</name>
    <name type="synonym">Muraena anguilla</name>
    <dbReference type="NCBI Taxonomy" id="7936"/>
    <lineage>
        <taxon>Eukaryota</taxon>
        <taxon>Metazoa</taxon>
        <taxon>Chordata</taxon>
        <taxon>Craniata</taxon>
        <taxon>Vertebrata</taxon>
        <taxon>Euteleostomi</taxon>
        <taxon>Actinopterygii</taxon>
        <taxon>Neopterygii</taxon>
        <taxon>Teleostei</taxon>
        <taxon>Anguilliformes</taxon>
        <taxon>Anguillidae</taxon>
        <taxon>Anguilla</taxon>
    </lineage>
</organism>
<name>A0A0E9SUZ3_ANGAN</name>
<protein>
    <submittedName>
        <fullName evidence="1">Uncharacterized protein</fullName>
    </submittedName>
</protein>
<reference evidence="1" key="2">
    <citation type="journal article" date="2015" name="Fish Shellfish Immunol.">
        <title>Early steps in the European eel (Anguilla anguilla)-Vibrio vulnificus interaction in the gills: Role of the RtxA13 toxin.</title>
        <authorList>
            <person name="Callol A."/>
            <person name="Pajuelo D."/>
            <person name="Ebbesson L."/>
            <person name="Teles M."/>
            <person name="MacKenzie S."/>
            <person name="Amaro C."/>
        </authorList>
    </citation>
    <scope>NUCLEOTIDE SEQUENCE</scope>
</reference>
<reference evidence="1" key="1">
    <citation type="submission" date="2014-11" db="EMBL/GenBank/DDBJ databases">
        <authorList>
            <person name="Amaro Gonzalez C."/>
        </authorList>
    </citation>
    <scope>NUCLEOTIDE SEQUENCE</scope>
</reference>